<keyword evidence="7" id="KW-0813">Transport</keyword>
<name>A0A9P6W675_RHOMI</name>
<evidence type="ECO:0000313" key="22">
    <source>
        <dbReference type="EMBL" id="KAG0665199.1"/>
    </source>
</evidence>
<feature type="region of interest" description="Disordered" evidence="18">
    <location>
        <begin position="184"/>
        <end position="221"/>
    </location>
</feature>
<keyword evidence="11 19" id="KW-1133">Transmembrane helix</keyword>
<dbReference type="Gene3D" id="2.70.130.10">
    <property type="entry name" value="Mannose-6-phosphate receptor binding domain"/>
    <property type="match status" value="1"/>
</dbReference>
<keyword evidence="17" id="KW-0968">Cytoplasmic vesicle</keyword>
<dbReference type="InterPro" id="IPR009011">
    <property type="entry name" value="Man6P_isomerase_rcpt-bd_dom_sf"/>
</dbReference>
<dbReference type="InterPro" id="IPR044865">
    <property type="entry name" value="MRH_dom"/>
</dbReference>
<evidence type="ECO:0000256" key="10">
    <source>
        <dbReference type="ARBA" id="ARBA00022927"/>
    </source>
</evidence>
<dbReference type="GO" id="GO:0000139">
    <property type="term" value="C:Golgi membrane"/>
    <property type="evidence" value="ECO:0007669"/>
    <property type="project" value="UniProtKB-SubCell"/>
</dbReference>
<keyword evidence="13" id="KW-0333">Golgi apparatus</keyword>
<evidence type="ECO:0000256" key="1">
    <source>
        <dbReference type="ARBA" id="ARBA00004304"/>
    </source>
</evidence>
<keyword evidence="15 19" id="KW-0472">Membrane</keyword>
<evidence type="ECO:0000256" key="19">
    <source>
        <dbReference type="SAM" id="Phobius"/>
    </source>
</evidence>
<evidence type="ECO:0000256" key="15">
    <source>
        <dbReference type="ARBA" id="ARBA00023136"/>
    </source>
</evidence>
<dbReference type="GO" id="GO:0034045">
    <property type="term" value="C:phagophore assembly site membrane"/>
    <property type="evidence" value="ECO:0007669"/>
    <property type="project" value="UniProtKB-SubCell"/>
</dbReference>
<dbReference type="GO" id="GO:0030659">
    <property type="term" value="C:cytoplasmic vesicle membrane"/>
    <property type="evidence" value="ECO:0007669"/>
    <property type="project" value="UniProtKB-SubCell"/>
</dbReference>
<reference evidence="22 23" key="1">
    <citation type="submission" date="2020-11" db="EMBL/GenBank/DDBJ databases">
        <title>Kefir isolates.</title>
        <authorList>
            <person name="Marcisauskas S."/>
            <person name="Kim Y."/>
            <person name="Blasche S."/>
        </authorList>
    </citation>
    <scope>NUCLEOTIDE SEQUENCE [LARGE SCALE GENOMIC DNA]</scope>
    <source>
        <strain evidence="22 23">KR</strain>
    </source>
</reference>
<sequence length="296" mass="32218">MRARAKIWTACAWLSSAALVHAAWDCSPLTVGGHSFDLSSLKGVHTWDRESQTPPTVTKNRYALSLCSPLPDPSSDAPEDDCPSGTRLCMRTFTSRPGLEDRVLSVVPIITNDADAVPSQKGDTDTAEEWIFEMGGGNYNGVDQRVKIDFKCDKGAKETQPSVDDYDPKAGILYLSWTTSAACPASVNNDPPPNQDEDNNKEGNPPADRDDDDDGESGRDPVGNSIGLGFFGWFITLLFLGFAGYLILGAYHNRTTYGATGWDMVPHRDVWRDLPYVVSDLFKGRGASRNGYSALG</sequence>
<keyword evidence="16" id="KW-1015">Disulfide bond</keyword>
<evidence type="ECO:0000259" key="21">
    <source>
        <dbReference type="PROSITE" id="PS51914"/>
    </source>
</evidence>
<comment type="subcellular location">
    <subcellularLocation>
        <location evidence="2">Cytoplasmic vesicle membrane</location>
        <topology evidence="2">Single-pass type I membrane protein</topology>
    </subcellularLocation>
    <subcellularLocation>
        <location evidence="4">Golgi apparatus membrane</location>
        <topology evidence="4">Single-pass type I membrane protein</topology>
    </subcellularLocation>
    <subcellularLocation>
        <location evidence="1">Mitochondrion membrane</location>
        <topology evidence="1">Single-pass membrane protein</topology>
    </subcellularLocation>
    <subcellularLocation>
        <location evidence="3">Preautophagosomal structure membrane</location>
        <topology evidence="3">Single-pass type I membrane protein</topology>
    </subcellularLocation>
</comment>
<accession>A0A9P6W675</accession>
<evidence type="ECO:0000256" key="2">
    <source>
        <dbReference type="ARBA" id="ARBA00004358"/>
    </source>
</evidence>
<evidence type="ECO:0000256" key="11">
    <source>
        <dbReference type="ARBA" id="ARBA00022989"/>
    </source>
</evidence>
<keyword evidence="8 19" id="KW-0812">Transmembrane</keyword>
<dbReference type="PROSITE" id="PS51914">
    <property type="entry name" value="MRH"/>
    <property type="match status" value="1"/>
</dbReference>
<feature type="chain" id="PRO_5040314007" description="Autophagy-related protein 27" evidence="20">
    <location>
        <begin position="23"/>
        <end position="296"/>
    </location>
</feature>
<dbReference type="Proteomes" id="UP000777482">
    <property type="component" value="Unassembled WGS sequence"/>
</dbReference>
<dbReference type="SUPFAM" id="SSF50911">
    <property type="entry name" value="Mannose 6-phosphate receptor domain"/>
    <property type="match status" value="1"/>
</dbReference>
<feature type="signal peptide" evidence="20">
    <location>
        <begin position="1"/>
        <end position="22"/>
    </location>
</feature>
<evidence type="ECO:0000256" key="3">
    <source>
        <dbReference type="ARBA" id="ARBA00004472"/>
    </source>
</evidence>
<keyword evidence="12" id="KW-0072">Autophagy</keyword>
<evidence type="ECO:0000256" key="16">
    <source>
        <dbReference type="ARBA" id="ARBA00023157"/>
    </source>
</evidence>
<evidence type="ECO:0000256" key="9">
    <source>
        <dbReference type="ARBA" id="ARBA00022729"/>
    </source>
</evidence>
<evidence type="ECO:0000256" key="12">
    <source>
        <dbReference type="ARBA" id="ARBA00023006"/>
    </source>
</evidence>
<evidence type="ECO:0000256" key="13">
    <source>
        <dbReference type="ARBA" id="ARBA00023034"/>
    </source>
</evidence>
<evidence type="ECO:0000313" key="23">
    <source>
        <dbReference type="Proteomes" id="UP000777482"/>
    </source>
</evidence>
<dbReference type="OrthoDB" id="29460at2759"/>
<comment type="similarity">
    <text evidence="5">Belongs to the ATG27 family.</text>
</comment>
<evidence type="ECO:0000256" key="4">
    <source>
        <dbReference type="ARBA" id="ARBA00004614"/>
    </source>
</evidence>
<dbReference type="GO" id="GO:0031966">
    <property type="term" value="C:mitochondrial membrane"/>
    <property type="evidence" value="ECO:0007669"/>
    <property type="project" value="UniProtKB-SubCell"/>
</dbReference>
<keyword evidence="9 20" id="KW-0732">Signal</keyword>
<evidence type="ECO:0000256" key="14">
    <source>
        <dbReference type="ARBA" id="ARBA00023128"/>
    </source>
</evidence>
<keyword evidence="23" id="KW-1185">Reference proteome</keyword>
<organism evidence="22 23">
    <name type="scientific">Rhodotorula mucilaginosa</name>
    <name type="common">Yeast</name>
    <name type="synonym">Rhodotorula rubra</name>
    <dbReference type="NCBI Taxonomy" id="5537"/>
    <lineage>
        <taxon>Eukaryota</taxon>
        <taxon>Fungi</taxon>
        <taxon>Dikarya</taxon>
        <taxon>Basidiomycota</taxon>
        <taxon>Pucciniomycotina</taxon>
        <taxon>Microbotryomycetes</taxon>
        <taxon>Sporidiobolales</taxon>
        <taxon>Sporidiobolaceae</taxon>
        <taxon>Rhodotorula</taxon>
    </lineage>
</organism>
<keyword evidence="10" id="KW-0653">Protein transport</keyword>
<dbReference type="InterPro" id="IPR018939">
    <property type="entry name" value="Autophagy-rel_prot_27"/>
</dbReference>
<dbReference type="GO" id="GO:0015031">
    <property type="term" value="P:protein transport"/>
    <property type="evidence" value="ECO:0007669"/>
    <property type="project" value="UniProtKB-KW"/>
</dbReference>
<evidence type="ECO:0000256" key="6">
    <source>
        <dbReference type="ARBA" id="ARBA00013776"/>
    </source>
</evidence>
<evidence type="ECO:0000256" key="5">
    <source>
        <dbReference type="ARBA" id="ARBA00005363"/>
    </source>
</evidence>
<evidence type="ECO:0000256" key="8">
    <source>
        <dbReference type="ARBA" id="ARBA00022692"/>
    </source>
</evidence>
<dbReference type="AlphaFoldDB" id="A0A9P6W675"/>
<dbReference type="PANTHER" id="PTHR15071">
    <property type="entry name" value="MANNOSE-6-PHOSPHATE RECEPTOR FAMILY MEMBER"/>
    <property type="match status" value="1"/>
</dbReference>
<protein>
    <recommendedName>
        <fullName evidence="6">Autophagy-related protein 27</fullName>
    </recommendedName>
</protein>
<keyword evidence="14" id="KW-0496">Mitochondrion</keyword>
<feature type="transmembrane region" description="Helical" evidence="19">
    <location>
        <begin position="226"/>
        <end position="248"/>
    </location>
</feature>
<dbReference type="PANTHER" id="PTHR15071:SF13">
    <property type="entry name" value="AUTOPHAGY-RELATED PROTEIN 27"/>
    <property type="match status" value="1"/>
</dbReference>
<dbReference type="Pfam" id="PF09451">
    <property type="entry name" value="ATG27"/>
    <property type="match status" value="1"/>
</dbReference>
<proteinExistence type="inferred from homology"/>
<evidence type="ECO:0000256" key="17">
    <source>
        <dbReference type="ARBA" id="ARBA00023329"/>
    </source>
</evidence>
<evidence type="ECO:0000256" key="7">
    <source>
        <dbReference type="ARBA" id="ARBA00022448"/>
    </source>
</evidence>
<dbReference type="GO" id="GO:0006914">
    <property type="term" value="P:autophagy"/>
    <property type="evidence" value="ECO:0007669"/>
    <property type="project" value="UniProtKB-KW"/>
</dbReference>
<gene>
    <name evidence="22" type="ORF">C6P46_000298</name>
</gene>
<evidence type="ECO:0000256" key="20">
    <source>
        <dbReference type="SAM" id="SignalP"/>
    </source>
</evidence>
<feature type="domain" description="MRH" evidence="21">
    <location>
        <begin position="24"/>
        <end position="185"/>
    </location>
</feature>
<dbReference type="EMBL" id="PUHQ01000010">
    <property type="protein sequence ID" value="KAG0665199.1"/>
    <property type="molecule type" value="Genomic_DNA"/>
</dbReference>
<comment type="caution">
    <text evidence="22">The sequence shown here is derived from an EMBL/GenBank/DDBJ whole genome shotgun (WGS) entry which is preliminary data.</text>
</comment>
<evidence type="ECO:0000256" key="18">
    <source>
        <dbReference type="SAM" id="MobiDB-lite"/>
    </source>
</evidence>